<keyword evidence="3" id="KW-0812">Transmembrane</keyword>
<dbReference type="SUPFAM" id="SSF54862">
    <property type="entry name" value="4Fe-4S ferredoxins"/>
    <property type="match status" value="1"/>
</dbReference>
<evidence type="ECO:0000256" key="1">
    <source>
        <dbReference type="ARBA" id="ARBA00022630"/>
    </source>
</evidence>
<dbReference type="Gene3D" id="3.50.50.60">
    <property type="entry name" value="FAD/NAD(P)-binding domain"/>
    <property type="match status" value="2"/>
</dbReference>
<reference evidence="5" key="1">
    <citation type="submission" date="2018-06" db="EMBL/GenBank/DDBJ databases">
        <authorList>
            <person name="Zhirakovskaya E."/>
        </authorList>
    </citation>
    <scope>NUCLEOTIDE SEQUENCE</scope>
</reference>
<name>A0A3B0TJ53_9ZZZZ</name>
<protein>
    <submittedName>
        <fullName evidence="5">Thioredoxin reductase</fullName>
        <ecNumber evidence="5">1.8.1.9</ecNumber>
    </submittedName>
</protein>
<dbReference type="Pfam" id="PF13738">
    <property type="entry name" value="Pyr_redox_3"/>
    <property type="match status" value="1"/>
</dbReference>
<dbReference type="PANTHER" id="PTHR48105">
    <property type="entry name" value="THIOREDOXIN REDUCTASE 1-RELATED-RELATED"/>
    <property type="match status" value="1"/>
</dbReference>
<evidence type="ECO:0000256" key="3">
    <source>
        <dbReference type="SAM" id="Phobius"/>
    </source>
</evidence>
<dbReference type="GO" id="GO:0004791">
    <property type="term" value="F:thioredoxin-disulfide reductase (NADPH) activity"/>
    <property type="evidence" value="ECO:0007669"/>
    <property type="project" value="UniProtKB-EC"/>
</dbReference>
<dbReference type="InterPro" id="IPR017896">
    <property type="entry name" value="4Fe4S_Fe-S-bd"/>
</dbReference>
<dbReference type="AlphaFoldDB" id="A0A3B0TJ53"/>
<evidence type="ECO:0000259" key="4">
    <source>
        <dbReference type="PROSITE" id="PS51379"/>
    </source>
</evidence>
<dbReference type="EC" id="1.8.1.9" evidence="5"/>
<gene>
    <name evidence="5" type="ORF">MNBD_BACTEROID01-1356</name>
</gene>
<feature type="domain" description="4Fe-4S ferredoxin-type" evidence="4">
    <location>
        <begin position="54"/>
        <end position="84"/>
    </location>
</feature>
<organism evidence="5">
    <name type="scientific">hydrothermal vent metagenome</name>
    <dbReference type="NCBI Taxonomy" id="652676"/>
    <lineage>
        <taxon>unclassified sequences</taxon>
        <taxon>metagenomes</taxon>
        <taxon>ecological metagenomes</taxon>
    </lineage>
</organism>
<evidence type="ECO:0000256" key="2">
    <source>
        <dbReference type="ARBA" id="ARBA00023002"/>
    </source>
</evidence>
<feature type="transmembrane region" description="Helical" evidence="3">
    <location>
        <begin position="6"/>
        <end position="27"/>
    </location>
</feature>
<accession>A0A3B0TJ53</accession>
<dbReference type="SUPFAM" id="SSF51905">
    <property type="entry name" value="FAD/NAD(P)-binding domain"/>
    <property type="match status" value="2"/>
</dbReference>
<sequence>MEVFIENIIIYGFISILLIVVFGVYFYKLRKRSRVVEEKIEIAKRDGLHEPVSLHPVVDPNSCIGSGACILACPEKDILGIRNGRATIINASQCIGHGACFHACPTQAITLYIGVEKRGVELPHVSQNFETNVKGIYIAGEMGGMGLIKNAVEQGRQAVENLAKTIRRNPQAENDLVIVGAGPAGIAATLTAKKLNLKAVTLEQDSLGGTVFTFPRAKIVMTAPMDLPLYGKVKLYETSKAELLSLWQTVLQENNLVVHEHKKVESIINENNHFIVEVKDGSKYTAQNVVLAVGRRGTPRKLNIPGEESEKVTYRLLDPELISGKNIIVVGGGDSAIESALLLANQNNVTLSYRKDTFSRLKPKNSERIKTAIDAQEINAILNSNLTLIEKEFVTLKKWGEESEIRIENDLVYIFAGGELPTQFLKSVGITITKRFGEVVLKHEKK</sequence>
<dbReference type="Gene3D" id="3.30.70.20">
    <property type="match status" value="1"/>
</dbReference>
<keyword evidence="2 5" id="KW-0560">Oxidoreductase</keyword>
<dbReference type="PRINTS" id="PR00469">
    <property type="entry name" value="PNDRDTASEII"/>
</dbReference>
<evidence type="ECO:0000313" key="5">
    <source>
        <dbReference type="EMBL" id="VAW14502.1"/>
    </source>
</evidence>
<dbReference type="InterPro" id="IPR036188">
    <property type="entry name" value="FAD/NAD-bd_sf"/>
</dbReference>
<proteinExistence type="predicted"/>
<feature type="domain" description="4Fe-4S ferredoxin-type" evidence="4">
    <location>
        <begin position="85"/>
        <end position="114"/>
    </location>
</feature>
<dbReference type="Pfam" id="PF13237">
    <property type="entry name" value="Fer4_10"/>
    <property type="match status" value="1"/>
</dbReference>
<dbReference type="PROSITE" id="PS51379">
    <property type="entry name" value="4FE4S_FER_2"/>
    <property type="match status" value="2"/>
</dbReference>
<keyword evidence="3" id="KW-0472">Membrane</keyword>
<dbReference type="EMBL" id="UOEP01000037">
    <property type="protein sequence ID" value="VAW14502.1"/>
    <property type="molecule type" value="Genomic_DNA"/>
</dbReference>
<dbReference type="PRINTS" id="PR00368">
    <property type="entry name" value="FADPNR"/>
</dbReference>
<keyword evidence="1" id="KW-0285">Flavoprotein</keyword>
<dbReference type="InterPro" id="IPR050097">
    <property type="entry name" value="Ferredoxin-NADP_redctase_2"/>
</dbReference>
<keyword evidence="3" id="KW-1133">Transmembrane helix</keyword>